<gene>
    <name evidence="2" type="ORF">Arub01_14490</name>
</gene>
<dbReference type="Proteomes" id="UP001165124">
    <property type="component" value="Unassembled WGS sequence"/>
</dbReference>
<protein>
    <submittedName>
        <fullName evidence="2">Uncharacterized protein</fullName>
    </submittedName>
</protein>
<keyword evidence="3" id="KW-1185">Reference proteome</keyword>
<dbReference type="RefSeq" id="WP_146150192.1">
    <property type="nucleotide sequence ID" value="NZ_BSRZ01000002.1"/>
</dbReference>
<accession>A0A9W6PRL1</accession>
<dbReference type="EMBL" id="BSRZ01000002">
    <property type="protein sequence ID" value="GLW63205.1"/>
    <property type="molecule type" value="Genomic_DNA"/>
</dbReference>
<reference evidence="2" key="1">
    <citation type="submission" date="2023-02" db="EMBL/GenBank/DDBJ databases">
        <title>Actinomadura rubrobrunea NBRC 14622.</title>
        <authorList>
            <person name="Ichikawa N."/>
            <person name="Sato H."/>
            <person name="Tonouchi N."/>
        </authorList>
    </citation>
    <scope>NUCLEOTIDE SEQUENCE</scope>
    <source>
        <strain evidence="2">NBRC 14622</strain>
    </source>
</reference>
<feature type="region of interest" description="Disordered" evidence="1">
    <location>
        <begin position="1"/>
        <end position="56"/>
    </location>
</feature>
<name>A0A9W6PRL1_9ACTN</name>
<feature type="region of interest" description="Disordered" evidence="1">
    <location>
        <begin position="92"/>
        <end position="119"/>
    </location>
</feature>
<comment type="caution">
    <text evidence="2">The sequence shown here is derived from an EMBL/GenBank/DDBJ whole genome shotgun (WGS) entry which is preliminary data.</text>
</comment>
<organism evidence="2 3">
    <name type="scientific">Actinomadura rubrobrunea</name>
    <dbReference type="NCBI Taxonomy" id="115335"/>
    <lineage>
        <taxon>Bacteria</taxon>
        <taxon>Bacillati</taxon>
        <taxon>Actinomycetota</taxon>
        <taxon>Actinomycetes</taxon>
        <taxon>Streptosporangiales</taxon>
        <taxon>Thermomonosporaceae</taxon>
        <taxon>Actinomadura</taxon>
    </lineage>
</organism>
<evidence type="ECO:0000313" key="2">
    <source>
        <dbReference type="EMBL" id="GLW63205.1"/>
    </source>
</evidence>
<sequence>MPTIRTERLFPAYPDVPSAPGDRTRSGGPLRRGARVAPSPSARSWFSPHARRSSTKPIVVDEIVNAKMFFVQNHVIRPREITARHRLTWPVRDARGGSPRAATAPDEGGGGAACGVSGL</sequence>
<proteinExistence type="predicted"/>
<dbReference type="AlphaFoldDB" id="A0A9W6PRL1"/>
<evidence type="ECO:0000313" key="3">
    <source>
        <dbReference type="Proteomes" id="UP001165124"/>
    </source>
</evidence>
<evidence type="ECO:0000256" key="1">
    <source>
        <dbReference type="SAM" id="MobiDB-lite"/>
    </source>
</evidence>
<feature type="compositionally biased region" description="Gly residues" evidence="1">
    <location>
        <begin position="107"/>
        <end position="119"/>
    </location>
</feature>